<feature type="domain" description="Glycoside hydrolase family 38 central" evidence="5">
    <location>
        <begin position="278"/>
        <end position="356"/>
    </location>
</feature>
<keyword evidence="4" id="KW-0326">Glycosidase</keyword>
<dbReference type="Pfam" id="PF09261">
    <property type="entry name" value="Alpha-mann_mid"/>
    <property type="match status" value="1"/>
</dbReference>
<dbReference type="SMART" id="SM00872">
    <property type="entry name" value="Alpha-mann_mid"/>
    <property type="match status" value="1"/>
</dbReference>
<dbReference type="Pfam" id="PF07748">
    <property type="entry name" value="Glyco_hydro_38C"/>
    <property type="match status" value="1"/>
</dbReference>
<dbReference type="InterPro" id="IPR027291">
    <property type="entry name" value="Glyco_hydro_38_N_sf"/>
</dbReference>
<dbReference type="Gene3D" id="2.70.98.30">
    <property type="entry name" value="Golgi alpha-mannosidase II, domain 4"/>
    <property type="match status" value="1"/>
</dbReference>
<dbReference type="Gene3D" id="1.20.1270.50">
    <property type="entry name" value="Glycoside hydrolase family 38, central domain"/>
    <property type="match status" value="1"/>
</dbReference>
<dbReference type="Pfam" id="PF01074">
    <property type="entry name" value="Glyco_hydro_38N"/>
    <property type="match status" value="1"/>
</dbReference>
<evidence type="ECO:0000256" key="4">
    <source>
        <dbReference type="ARBA" id="ARBA00023295"/>
    </source>
</evidence>
<evidence type="ECO:0000313" key="7">
    <source>
        <dbReference type="Proteomes" id="UP000677305"/>
    </source>
</evidence>
<dbReference type="SUPFAM" id="SSF74650">
    <property type="entry name" value="Galactose mutarotase-like"/>
    <property type="match status" value="1"/>
</dbReference>
<keyword evidence="2" id="KW-0479">Metal-binding</keyword>
<dbReference type="InterPro" id="IPR041147">
    <property type="entry name" value="GH38_C"/>
</dbReference>
<dbReference type="GO" id="GO:0006013">
    <property type="term" value="P:mannose metabolic process"/>
    <property type="evidence" value="ECO:0007669"/>
    <property type="project" value="InterPro"/>
</dbReference>
<protein>
    <submittedName>
        <fullName evidence="6">Alpha-mannosidase</fullName>
    </submittedName>
</protein>
<dbReference type="RefSeq" id="WP_212693642.1">
    <property type="nucleotide sequence ID" value="NZ_CP058561.1"/>
</dbReference>
<dbReference type="AlphaFoldDB" id="A0A8J8MB22"/>
<evidence type="ECO:0000313" key="6">
    <source>
        <dbReference type="EMBL" id="QUH29622.1"/>
    </source>
</evidence>
<sequence length="894" mass="103987">MKTQTKISVMPHTHWDREWYFVSSKSLMFSLHNFREAMDYLKENDDFKYFLLDAQVSIIDDYIKYYPEDEELIKELISTERLIIGPWYTQTDLLVIGGESIVRNLYYGMDRAKELGNTMHVGYVPDSFGQSAQMPQIYNGFNIDKCVFRRGKSEKQIDKAEFYWEGPGDSKVFTHNIVDYGNMINPPREKDEIIEYFNGKIDELLPLSTSNHILLMNGQDQRPIRKDLLEIIEKAREEGLDVEINNLYNTLEVLEAEGIKNGNIPTFQGEFTFGQKSRVHKSIFSNRADLKILNNKTENKIVNIIEPMCTIAYSLGIRYNHKAIEEMWKLMFENAAHDSIGMCNSDTVNRDIESRYKRVNDLADNLFEIVARLIGQGIPEKDVFQFQVYNYLPYKRSDVMKVTLFTPGTNFKVMDSKGEEQKHYIIDSKNVTEKIYNDSISEVGVNGDYNPKWVEDKVEIYETTMYLHVKDIDSMGYKTLYFKQLGKVSEISSQDNDNNQIIENEFIEVKISKEEGITIFDKETKKEIKGFFKVEDSGDDGDTYDYSEPREDRYYYTDSTDISDVSIEKNPLVQKVSFNMKMRIPKNLISRKNDVLDSEVVLKVDMIIKDGDRKVDINVTMDNQAIEHRMRILFKTEIESELSIADQQFGSIKRPTYLKEVEIWEKEGWVEKPRTLEPMQSFVTLKNGDYGVAVITDCVREYQIVGEKLDTIAVTMFRSVPYMGKGNLLDRPGRASGMEWETPDAKLLKEMKFNFSVLLYTDDKENYLSKLSKEIFTPLKAYQAAEFKNNFEYFILNKSVNRNKKDNYSLLEFNGGNAILSAFKKAEKNDGYILRVFNGNIEDSLEDEIRFVDMEKRVVSEVMLDETTVKTELENTEKVSMNLEGSEFKTLFLK</sequence>
<comment type="similarity">
    <text evidence="1">Belongs to the glycosyl hydrolase 38 family.</text>
</comment>
<dbReference type="InterPro" id="IPR011013">
    <property type="entry name" value="Gal_mutarotase_sf_dom"/>
</dbReference>
<dbReference type="InterPro" id="IPR028995">
    <property type="entry name" value="Glyco_hydro_57/38_cen_sf"/>
</dbReference>
<dbReference type="InterPro" id="IPR011330">
    <property type="entry name" value="Glyco_hydro/deAcase_b/a-brl"/>
</dbReference>
<dbReference type="Pfam" id="PF17677">
    <property type="entry name" value="Glyco_hydro38C2"/>
    <property type="match status" value="1"/>
</dbReference>
<gene>
    <name evidence="6" type="ORF">HYG85_12180</name>
</gene>
<dbReference type="SUPFAM" id="SSF88688">
    <property type="entry name" value="Families 57/38 glycoside transferase middle domain"/>
    <property type="match status" value="1"/>
</dbReference>
<organism evidence="6 7">
    <name type="scientific">Vallitalea guaymasensis</name>
    <dbReference type="NCBI Taxonomy" id="1185412"/>
    <lineage>
        <taxon>Bacteria</taxon>
        <taxon>Bacillati</taxon>
        <taxon>Bacillota</taxon>
        <taxon>Clostridia</taxon>
        <taxon>Lachnospirales</taxon>
        <taxon>Vallitaleaceae</taxon>
        <taxon>Vallitalea</taxon>
    </lineage>
</organism>
<accession>A0A8J8MB22</accession>
<dbReference type="GO" id="GO:0046872">
    <property type="term" value="F:metal ion binding"/>
    <property type="evidence" value="ECO:0007669"/>
    <property type="project" value="UniProtKB-KW"/>
</dbReference>
<dbReference type="PANTHER" id="PTHR46017">
    <property type="entry name" value="ALPHA-MANNOSIDASE 2C1"/>
    <property type="match status" value="1"/>
</dbReference>
<evidence type="ECO:0000256" key="3">
    <source>
        <dbReference type="ARBA" id="ARBA00022801"/>
    </source>
</evidence>
<dbReference type="SUPFAM" id="SSF88713">
    <property type="entry name" value="Glycoside hydrolase/deacetylase"/>
    <property type="match status" value="1"/>
</dbReference>
<dbReference type="KEGG" id="vgu:HYG85_12180"/>
<dbReference type="PANTHER" id="PTHR46017:SF2">
    <property type="entry name" value="MANNOSYLGLYCERATE HYDROLASE"/>
    <property type="match status" value="1"/>
</dbReference>
<dbReference type="EMBL" id="CP058561">
    <property type="protein sequence ID" value="QUH29622.1"/>
    <property type="molecule type" value="Genomic_DNA"/>
</dbReference>
<name>A0A8J8MB22_9FIRM</name>
<dbReference type="GO" id="GO:0009313">
    <property type="term" value="P:oligosaccharide catabolic process"/>
    <property type="evidence" value="ECO:0007669"/>
    <property type="project" value="TreeGrafter"/>
</dbReference>
<keyword evidence="7" id="KW-1185">Reference proteome</keyword>
<dbReference type="InterPro" id="IPR011682">
    <property type="entry name" value="Glyco_hydro_38_C"/>
</dbReference>
<dbReference type="Proteomes" id="UP000677305">
    <property type="component" value="Chromosome"/>
</dbReference>
<proteinExistence type="inferred from homology"/>
<dbReference type="InterPro" id="IPR037094">
    <property type="entry name" value="Glyco_hydro_38_cen_sf"/>
</dbReference>
<evidence type="ECO:0000256" key="2">
    <source>
        <dbReference type="ARBA" id="ARBA00022723"/>
    </source>
</evidence>
<reference evidence="6 7" key="1">
    <citation type="submission" date="2020-07" db="EMBL/GenBank/DDBJ databases">
        <title>Vallitalea guaymasensis genome.</title>
        <authorList>
            <person name="Postec A."/>
        </authorList>
    </citation>
    <scope>NUCLEOTIDE SEQUENCE [LARGE SCALE GENOMIC DNA]</scope>
    <source>
        <strain evidence="6 7">Ra1766G1</strain>
    </source>
</reference>
<evidence type="ECO:0000256" key="1">
    <source>
        <dbReference type="ARBA" id="ARBA00009792"/>
    </source>
</evidence>
<dbReference type="InterPro" id="IPR000602">
    <property type="entry name" value="Glyco_hydro_38_N"/>
</dbReference>
<dbReference type="Gene3D" id="3.20.110.10">
    <property type="entry name" value="Glycoside hydrolase 38, N terminal domain"/>
    <property type="match status" value="1"/>
</dbReference>
<dbReference type="GO" id="GO:0004559">
    <property type="term" value="F:alpha-mannosidase activity"/>
    <property type="evidence" value="ECO:0007669"/>
    <property type="project" value="InterPro"/>
</dbReference>
<keyword evidence="3" id="KW-0378">Hydrolase</keyword>
<dbReference type="InterPro" id="IPR015341">
    <property type="entry name" value="Glyco_hydro_38_cen"/>
</dbReference>
<evidence type="ECO:0000259" key="5">
    <source>
        <dbReference type="SMART" id="SM00872"/>
    </source>
</evidence>
<dbReference type="GO" id="GO:0030246">
    <property type="term" value="F:carbohydrate binding"/>
    <property type="evidence" value="ECO:0007669"/>
    <property type="project" value="InterPro"/>
</dbReference>